<proteinExistence type="predicted"/>
<organism evidence="1 2">
    <name type="scientific">Alkalibacillus salilacus</name>
    <dbReference type="NCBI Taxonomy" id="284582"/>
    <lineage>
        <taxon>Bacteria</taxon>
        <taxon>Bacillati</taxon>
        <taxon>Bacillota</taxon>
        <taxon>Bacilli</taxon>
        <taxon>Bacillales</taxon>
        <taxon>Bacillaceae</taxon>
        <taxon>Alkalibacillus</taxon>
    </lineage>
</organism>
<evidence type="ECO:0008006" key="3">
    <source>
        <dbReference type="Google" id="ProtNLM"/>
    </source>
</evidence>
<keyword evidence="2" id="KW-1185">Reference proteome</keyword>
<dbReference type="EMBL" id="JAUSTQ010000002">
    <property type="protein sequence ID" value="MDQ0158490.1"/>
    <property type="molecule type" value="Genomic_DNA"/>
</dbReference>
<name>A0ABT9VCF4_9BACI</name>
<dbReference type="Gene3D" id="1.20.120.1450">
    <property type="match status" value="1"/>
</dbReference>
<comment type="caution">
    <text evidence="1">The sequence shown here is derived from an EMBL/GenBank/DDBJ whole genome shotgun (WGS) entry which is preliminary data.</text>
</comment>
<gene>
    <name evidence="1" type="ORF">J2S77_000446</name>
</gene>
<evidence type="ECO:0000313" key="1">
    <source>
        <dbReference type="EMBL" id="MDQ0158490.1"/>
    </source>
</evidence>
<evidence type="ECO:0000313" key="2">
    <source>
        <dbReference type="Proteomes" id="UP001224359"/>
    </source>
</evidence>
<sequence length="212" mass="25328">MTDYNDQALISFQHSFLGRYKHDYIELTMYDSFFATPLLLFLYDVTTRHHNVLADALVNMQLSLNIHDQLDHHFDEDIEVEQLKSNQLHVLMGDYHSAFFYKLLSTHHETNMLHFFLTYIKEINEYKIELLHHDHSIEERLNKVTNVYSCLLQGVIQYFNLESEYDNLFIEQFVLQHAEALPLYWMNSSSEEMRHAIQSRLKVSDSENNTYI</sequence>
<dbReference type="InterPro" id="IPR009920">
    <property type="entry name" value="HEPPP_synth_su1"/>
</dbReference>
<dbReference type="Pfam" id="PF07307">
    <property type="entry name" value="HEPPP_synt_1"/>
    <property type="match status" value="1"/>
</dbReference>
<dbReference type="RefSeq" id="WP_306974247.1">
    <property type="nucleotide sequence ID" value="NZ_JAUSTQ010000002.1"/>
</dbReference>
<accession>A0ABT9VCF4</accession>
<protein>
    <recommendedName>
        <fullName evidence="3">Heptaprenyl diphosphate synthase</fullName>
    </recommendedName>
</protein>
<reference evidence="1 2" key="1">
    <citation type="submission" date="2023-07" db="EMBL/GenBank/DDBJ databases">
        <title>Genomic Encyclopedia of Type Strains, Phase IV (KMG-IV): sequencing the most valuable type-strain genomes for metagenomic binning, comparative biology and taxonomic classification.</title>
        <authorList>
            <person name="Goeker M."/>
        </authorList>
    </citation>
    <scope>NUCLEOTIDE SEQUENCE [LARGE SCALE GENOMIC DNA]</scope>
    <source>
        <strain evidence="1 2">DSM 16460</strain>
    </source>
</reference>
<dbReference type="Proteomes" id="UP001224359">
    <property type="component" value="Unassembled WGS sequence"/>
</dbReference>